<accession>A0A5Q4ZKX4</accession>
<keyword evidence="1" id="KW-0812">Transmembrane</keyword>
<protein>
    <recommendedName>
        <fullName evidence="3">DUF2809 domain-containing protein</fullName>
    </recommendedName>
</protein>
<dbReference type="InterPro" id="IPR021257">
    <property type="entry name" value="DUF2809"/>
</dbReference>
<evidence type="ECO:0000256" key="1">
    <source>
        <dbReference type="SAM" id="Phobius"/>
    </source>
</evidence>
<dbReference type="EMBL" id="LR721751">
    <property type="protein sequence ID" value="VVV05470.1"/>
    <property type="molecule type" value="Genomic_DNA"/>
</dbReference>
<feature type="transmembrane region" description="Helical" evidence="1">
    <location>
        <begin position="21"/>
        <end position="40"/>
    </location>
</feature>
<dbReference type="AlphaFoldDB" id="A0A5Q4ZKX4"/>
<evidence type="ECO:0000313" key="2">
    <source>
        <dbReference type="EMBL" id="VVV05470.1"/>
    </source>
</evidence>
<feature type="transmembrane region" description="Helical" evidence="1">
    <location>
        <begin position="75"/>
        <end position="94"/>
    </location>
</feature>
<feature type="transmembrane region" description="Helical" evidence="1">
    <location>
        <begin position="46"/>
        <end position="63"/>
    </location>
</feature>
<organism evidence="2">
    <name type="scientific">Aliivibrio wodanis</name>
    <dbReference type="NCBI Taxonomy" id="80852"/>
    <lineage>
        <taxon>Bacteria</taxon>
        <taxon>Pseudomonadati</taxon>
        <taxon>Pseudomonadota</taxon>
        <taxon>Gammaproteobacteria</taxon>
        <taxon>Vibrionales</taxon>
        <taxon>Vibrionaceae</taxon>
        <taxon>Aliivibrio</taxon>
    </lineage>
</organism>
<feature type="transmembrane region" description="Helical" evidence="1">
    <location>
        <begin position="114"/>
        <end position="132"/>
    </location>
</feature>
<reference evidence="2" key="1">
    <citation type="submission" date="2019-09" db="EMBL/GenBank/DDBJ databases">
        <authorList>
            <person name="Hjerde E."/>
        </authorList>
    </citation>
    <scope>NUCLEOTIDE SEQUENCE</scope>
    <source>
        <strain evidence="2">06/09/160</strain>
    </source>
</reference>
<dbReference type="Pfam" id="PF10990">
    <property type="entry name" value="DUF2809"/>
    <property type="match status" value="1"/>
</dbReference>
<sequence>MMSNFLFSAKSRQGDSIFHISIKRLFISVIILSTLTIIALFIQDSFIRPFLGDVLVVVWLYYLMSSVLNLAPIKLSFIVVSISFAIEAFQYLSILKLLGLDHYSILRIILGSTFDWMDLFAYTIGGVLCLTFERSPTIKTIT</sequence>
<name>A0A5Q4ZKX4_9GAMM</name>
<gene>
    <name evidence="2" type="ORF">AW0309160_02950</name>
</gene>
<keyword evidence="1" id="KW-1133">Transmembrane helix</keyword>
<proteinExistence type="predicted"/>
<keyword evidence="1" id="KW-0472">Membrane</keyword>
<evidence type="ECO:0008006" key="3">
    <source>
        <dbReference type="Google" id="ProtNLM"/>
    </source>
</evidence>